<dbReference type="PROSITE" id="PS51098">
    <property type="entry name" value="PTS_EIIB_TYPE_1"/>
    <property type="match status" value="1"/>
</dbReference>
<dbReference type="InterPro" id="IPR001127">
    <property type="entry name" value="PTS_EIIA_1_perm"/>
</dbReference>
<name>A0A269TK37_9BACT</name>
<feature type="transmembrane region" description="Helical" evidence="13">
    <location>
        <begin position="403"/>
        <end position="421"/>
    </location>
</feature>
<evidence type="ECO:0000256" key="3">
    <source>
        <dbReference type="ARBA" id="ARBA00022475"/>
    </source>
</evidence>
<dbReference type="GO" id="GO:0009401">
    <property type="term" value="P:phosphoenolpyruvate-dependent sugar phosphotransferase system"/>
    <property type="evidence" value="ECO:0007669"/>
    <property type="project" value="UniProtKB-KW"/>
</dbReference>
<evidence type="ECO:0000256" key="13">
    <source>
        <dbReference type="SAM" id="Phobius"/>
    </source>
</evidence>
<evidence type="ECO:0000256" key="10">
    <source>
        <dbReference type="ARBA" id="ARBA00023136"/>
    </source>
</evidence>
<keyword evidence="4" id="KW-0762">Sugar transport</keyword>
<dbReference type="GO" id="GO:0005886">
    <property type="term" value="C:plasma membrane"/>
    <property type="evidence" value="ECO:0007669"/>
    <property type="project" value="UniProtKB-SubCell"/>
</dbReference>
<feature type="region of interest" description="Disordered" evidence="12">
    <location>
        <begin position="1"/>
        <end position="33"/>
    </location>
</feature>
<feature type="transmembrane region" description="Helical" evidence="13">
    <location>
        <begin position="112"/>
        <end position="134"/>
    </location>
</feature>
<dbReference type="Pfam" id="PF02378">
    <property type="entry name" value="PTS_EIIC"/>
    <property type="match status" value="1"/>
</dbReference>
<dbReference type="NCBIfam" id="TIGR00830">
    <property type="entry name" value="PTBA"/>
    <property type="match status" value="1"/>
</dbReference>
<reference evidence="18" key="1">
    <citation type="submission" date="2017-08" db="EMBL/GenBank/DDBJ databases">
        <authorList>
            <person name="Alvarez-Ponce D."/>
            <person name="Weitzman C.L."/>
            <person name="Tillett R.L."/>
            <person name="Sandmeier F.C."/>
            <person name="Tracy C.R."/>
        </authorList>
    </citation>
    <scope>NUCLEOTIDE SEQUENCE [LARGE SCALE GENOMIC DNA]</scope>
    <source>
        <strain evidence="18">723</strain>
    </source>
</reference>
<evidence type="ECO:0000256" key="4">
    <source>
        <dbReference type="ARBA" id="ARBA00022597"/>
    </source>
</evidence>
<dbReference type="GO" id="GO:0008982">
    <property type="term" value="F:protein-N(PI)-phosphohistidine-sugar phosphotransferase activity"/>
    <property type="evidence" value="ECO:0007669"/>
    <property type="project" value="InterPro"/>
</dbReference>
<evidence type="ECO:0000256" key="9">
    <source>
        <dbReference type="ARBA" id="ARBA00022989"/>
    </source>
</evidence>
<sequence>MKSTSISQAEKPAKEKRKWFSRPKGKANHNSGRGRKILSKLSGAFLLPIAIMSVAGIFLGVGAAIASNAGDNAGLKTFGNFIQAIGNPVFGALPLLFAAGFVIAFTDEAGVAVFSVIIAYLVFVNIQQAFIYPINTEAKAIETLADGTTKEHTIKTLTGYDILWYNGGLSGRDPVAMKGLVGDSLGFKSLQTSVFGGIIIGLIVAFLYRKFNAIKFWSVFNFFAGKRFIPIISVLAMVPLAFLFLIFWPWVGQGLAAFGEALGKATYGDSFIFGYVERSLVPFGLHHVFYSALWYTQVGGDLSSAYTNFTNAGHIIIDPATNAAVVASEANTASGVANWVYSLLNKQDIWQGDSTISLQVVKQTFNDVTFRLSGNTENQTLPLYAFIQDQFATRVGRFMQGKYTFMQMGLPFAALAMVMAAPKDKRKLAMSAVLPAAFTSFLTGITEPIEFTFLFLSPFLFWGVHAFLCAVAFLLLNVLSVHLAMSFSGGLIDMIIYGMLPVQKGTNFWWAYVVGLGYAPAYFFIFYYYIKWKNLATPGRGDTVKLFSKDDYKAKGAKVAKGDLDPKLMLIIEGMGGFENIMVYENCASRLRYDVKDTSKVSQEKLKAAGAFGVQITGSTHVQAIFGPSASPINAQIHKYKEEYTTNPDKFKNYAAESAPVVEETKAETPSATTNKLVPALSVKAPISGTIHDLGYIDDGVFSAGLLGNGVVITPSEDKGVIKLYSPVDGTLETVMDSLHAYGITTKDGVKFLLHVGIDTVNLKGQGFKTVVKQGDQVKQGQLLGAYNVDFLKTKVAKTDLIMILLDESQHKEMKDLKLENVNQNDEIFKVE</sequence>
<dbReference type="InterPro" id="IPR050429">
    <property type="entry name" value="PTS_Glucose_EIICBA"/>
</dbReference>
<dbReference type="InterPro" id="IPR018113">
    <property type="entry name" value="PTrfase_EIIB_Cys"/>
</dbReference>
<keyword evidence="7 13" id="KW-0812">Transmembrane</keyword>
<keyword evidence="2" id="KW-0813">Transport</keyword>
<dbReference type="Gene3D" id="3.30.1360.60">
    <property type="entry name" value="Glucose permease domain IIB"/>
    <property type="match status" value="1"/>
</dbReference>
<gene>
    <name evidence="17" type="ORF">CJJ23_01750</name>
</gene>
<feature type="transmembrane region" description="Helical" evidence="13">
    <location>
        <begin position="228"/>
        <end position="251"/>
    </location>
</feature>
<evidence type="ECO:0000256" key="5">
    <source>
        <dbReference type="ARBA" id="ARBA00022679"/>
    </source>
</evidence>
<dbReference type="SUPFAM" id="SSF55604">
    <property type="entry name" value="Glucose permease domain IIB"/>
    <property type="match status" value="1"/>
</dbReference>
<dbReference type="PROSITE" id="PS00371">
    <property type="entry name" value="PTS_EIIA_TYPE_1_HIS"/>
    <property type="match status" value="1"/>
</dbReference>
<keyword evidence="9 13" id="KW-1133">Transmembrane helix</keyword>
<dbReference type="PANTHER" id="PTHR30009:SF20">
    <property type="entry name" value="PTS SYSTEM GLUCOSE-SPECIFIC EIICB COMPONENT-RELATED"/>
    <property type="match status" value="1"/>
</dbReference>
<protein>
    <submittedName>
        <fullName evidence="17">Uncharacterized protein</fullName>
    </submittedName>
</protein>
<feature type="compositionally biased region" description="Basic residues" evidence="12">
    <location>
        <begin position="14"/>
        <end position="33"/>
    </location>
</feature>
<dbReference type="EMBL" id="NQNY01000004">
    <property type="protein sequence ID" value="PAK21530.1"/>
    <property type="molecule type" value="Genomic_DNA"/>
</dbReference>
<comment type="caution">
    <text evidence="17">The sequence shown here is derived from an EMBL/GenBank/DDBJ whole genome shotgun (WGS) entry which is preliminary data.</text>
</comment>
<dbReference type="Pfam" id="PF00367">
    <property type="entry name" value="PTS_EIIB"/>
    <property type="match status" value="1"/>
</dbReference>
<dbReference type="OrthoDB" id="9764327at2"/>
<dbReference type="PROSITE" id="PS51093">
    <property type="entry name" value="PTS_EIIA_TYPE_1"/>
    <property type="match status" value="1"/>
</dbReference>
<dbReference type="Gene3D" id="2.70.70.10">
    <property type="entry name" value="Glucose Permease (Domain IIA)"/>
    <property type="match status" value="1"/>
</dbReference>
<keyword evidence="10 13" id="KW-0472">Membrane</keyword>
<feature type="domain" description="PTS EIIB type-1" evidence="15">
    <location>
        <begin position="565"/>
        <end position="647"/>
    </location>
</feature>
<keyword evidence="5" id="KW-0808">Transferase</keyword>
<evidence type="ECO:0000259" key="16">
    <source>
        <dbReference type="PROSITE" id="PS51103"/>
    </source>
</evidence>
<evidence type="ECO:0000256" key="6">
    <source>
        <dbReference type="ARBA" id="ARBA00022683"/>
    </source>
</evidence>
<dbReference type="SUPFAM" id="SSF51261">
    <property type="entry name" value="Duplicated hybrid motif"/>
    <property type="match status" value="1"/>
</dbReference>
<dbReference type="InterPro" id="IPR003352">
    <property type="entry name" value="PTS_EIIC"/>
</dbReference>
<accession>A0A269TK37</accession>
<evidence type="ECO:0000259" key="14">
    <source>
        <dbReference type="PROSITE" id="PS51093"/>
    </source>
</evidence>
<feature type="domain" description="PTS EIIC type-1" evidence="16">
    <location>
        <begin position="32"/>
        <end position="542"/>
    </location>
</feature>
<dbReference type="InterPro" id="IPR036878">
    <property type="entry name" value="Glu_permease_IIB"/>
</dbReference>
<organism evidence="17 18">
    <name type="scientific">Mycoplasmopsis agassizii</name>
    <dbReference type="NCBI Taxonomy" id="33922"/>
    <lineage>
        <taxon>Bacteria</taxon>
        <taxon>Bacillati</taxon>
        <taxon>Mycoplasmatota</taxon>
        <taxon>Mycoplasmoidales</taxon>
        <taxon>Metamycoplasmataceae</taxon>
        <taxon>Mycoplasmopsis</taxon>
    </lineage>
</organism>
<dbReference type="Pfam" id="PF00358">
    <property type="entry name" value="PTS_EIIA_1"/>
    <property type="match status" value="1"/>
</dbReference>
<evidence type="ECO:0000256" key="7">
    <source>
        <dbReference type="ARBA" id="ARBA00022692"/>
    </source>
</evidence>
<feature type="transmembrane region" description="Helical" evidence="13">
    <location>
        <begin position="85"/>
        <end position="105"/>
    </location>
</feature>
<dbReference type="InterPro" id="IPR013013">
    <property type="entry name" value="PTS_EIIC_1"/>
</dbReference>
<dbReference type="AlphaFoldDB" id="A0A269TK37"/>
<evidence type="ECO:0000256" key="8">
    <source>
        <dbReference type="ARBA" id="ARBA00022777"/>
    </source>
</evidence>
<evidence type="ECO:0000313" key="17">
    <source>
        <dbReference type="EMBL" id="PAK21530.1"/>
    </source>
</evidence>
<keyword evidence="6" id="KW-0598">Phosphotransferase system</keyword>
<evidence type="ECO:0000259" key="15">
    <source>
        <dbReference type="PROSITE" id="PS51098"/>
    </source>
</evidence>
<feature type="domain" description="PTS EIIA type-1" evidence="14">
    <location>
        <begin position="699"/>
        <end position="807"/>
    </location>
</feature>
<evidence type="ECO:0000256" key="2">
    <source>
        <dbReference type="ARBA" id="ARBA00022448"/>
    </source>
</evidence>
<keyword evidence="8" id="KW-0418">Kinase</keyword>
<evidence type="ECO:0000256" key="1">
    <source>
        <dbReference type="ARBA" id="ARBA00004651"/>
    </source>
</evidence>
<dbReference type="GO" id="GO:0090563">
    <property type="term" value="F:protein-phosphocysteine-sugar phosphotransferase activity"/>
    <property type="evidence" value="ECO:0007669"/>
    <property type="project" value="TreeGrafter"/>
</dbReference>
<feature type="active site" description="Phosphocysteine intermediate; for EIIB activity" evidence="11">
    <location>
        <position position="587"/>
    </location>
</feature>
<dbReference type="PROSITE" id="PS51103">
    <property type="entry name" value="PTS_EIIC_TYPE_1"/>
    <property type="match status" value="1"/>
</dbReference>
<comment type="subcellular location">
    <subcellularLocation>
        <location evidence="1">Cell membrane</location>
        <topology evidence="1">Multi-pass membrane protein</topology>
    </subcellularLocation>
</comment>
<feature type="transmembrane region" description="Helical" evidence="13">
    <location>
        <begin position="43"/>
        <end position="65"/>
    </location>
</feature>
<keyword evidence="3" id="KW-1003">Cell membrane</keyword>
<dbReference type="CDD" id="cd00212">
    <property type="entry name" value="PTS_IIB_glc"/>
    <property type="match status" value="1"/>
</dbReference>
<feature type="transmembrane region" description="Helical" evidence="13">
    <location>
        <begin position="483"/>
        <end position="502"/>
    </location>
</feature>
<evidence type="ECO:0000256" key="12">
    <source>
        <dbReference type="SAM" id="MobiDB-lite"/>
    </source>
</evidence>
<dbReference type="GO" id="GO:0016301">
    <property type="term" value="F:kinase activity"/>
    <property type="evidence" value="ECO:0007669"/>
    <property type="project" value="UniProtKB-KW"/>
</dbReference>
<evidence type="ECO:0000256" key="11">
    <source>
        <dbReference type="PROSITE-ProRule" id="PRU00421"/>
    </source>
</evidence>
<evidence type="ECO:0000313" key="18">
    <source>
        <dbReference type="Proteomes" id="UP000216943"/>
    </source>
</evidence>
<dbReference type="Proteomes" id="UP000216943">
    <property type="component" value="Unassembled WGS sequence"/>
</dbReference>
<feature type="transmembrane region" description="Helical" evidence="13">
    <location>
        <begin position="451"/>
        <end position="476"/>
    </location>
</feature>
<dbReference type="InterPro" id="IPR011055">
    <property type="entry name" value="Dup_hybrid_motif"/>
</dbReference>
<feature type="transmembrane region" description="Helical" evidence="13">
    <location>
        <begin position="508"/>
        <end position="530"/>
    </location>
</feature>
<feature type="transmembrane region" description="Helical" evidence="13">
    <location>
        <begin position="190"/>
        <end position="208"/>
    </location>
</feature>
<proteinExistence type="predicted"/>
<dbReference type="InterPro" id="IPR001996">
    <property type="entry name" value="PTS_IIB_1"/>
</dbReference>
<dbReference type="PANTHER" id="PTHR30009">
    <property type="entry name" value="CYTOCHROME C-TYPE SYNTHESIS PROTEIN AND PTS TRANSMEMBRANE COMPONENT"/>
    <property type="match status" value="1"/>
</dbReference>